<evidence type="ECO:0000256" key="4">
    <source>
        <dbReference type="ARBA" id="ARBA00022989"/>
    </source>
</evidence>
<evidence type="ECO:0000313" key="8">
    <source>
        <dbReference type="WBParaSite" id="PSAMB.scaffold16888size1238.g37070.t1"/>
    </source>
</evidence>
<sequence length="179" mass="20009">MGTDYFMLFLAFVVEAILFYYHTAHQEAFEQTVHLLLVGSILACAASVLVESFRPDLLELKRVRAYCTMLQGAWFYTVAFLLYNPFPGAAQPWKPAVEHAATMWVGVIFSWLCFVVALAHVVICAQVSGCTPPKRQSLYRRLNNDGAVEMGREPATPMEKVALDMAIDDSSEVELILAQ</sequence>
<dbReference type="PANTHER" id="PTHR16007">
    <property type="entry name" value="EPIDIDYMAL MEMBRANE PROTEIN E9-RELATED"/>
    <property type="match status" value="1"/>
</dbReference>
<feature type="transmembrane region" description="Helical" evidence="6">
    <location>
        <begin position="33"/>
        <end position="53"/>
    </location>
</feature>
<reference evidence="8" key="1">
    <citation type="submission" date="2022-11" db="UniProtKB">
        <authorList>
            <consortium name="WormBaseParasite"/>
        </authorList>
    </citation>
    <scope>IDENTIFICATION</scope>
</reference>
<organism evidence="7 8">
    <name type="scientific">Plectus sambesii</name>
    <dbReference type="NCBI Taxonomy" id="2011161"/>
    <lineage>
        <taxon>Eukaryota</taxon>
        <taxon>Metazoa</taxon>
        <taxon>Ecdysozoa</taxon>
        <taxon>Nematoda</taxon>
        <taxon>Chromadorea</taxon>
        <taxon>Plectida</taxon>
        <taxon>Plectina</taxon>
        <taxon>Plectoidea</taxon>
        <taxon>Plectidae</taxon>
        <taxon>Plectus</taxon>
    </lineage>
</organism>
<dbReference type="WBParaSite" id="PSAMB.scaffold16888size1238.g37070.t1">
    <property type="protein sequence ID" value="PSAMB.scaffold16888size1238.g37070.t1"/>
    <property type="gene ID" value="PSAMB.scaffold16888size1238.g37070"/>
</dbReference>
<dbReference type="GO" id="GO:0016020">
    <property type="term" value="C:membrane"/>
    <property type="evidence" value="ECO:0007669"/>
    <property type="project" value="UniProtKB-SubCell"/>
</dbReference>
<dbReference type="PANTHER" id="PTHR16007:SF15">
    <property type="entry name" value="TRANSMEMBRANE PROTEIN 45B"/>
    <property type="match status" value="1"/>
</dbReference>
<keyword evidence="7" id="KW-1185">Reference proteome</keyword>
<feature type="transmembrane region" description="Helical" evidence="6">
    <location>
        <begin position="65"/>
        <end position="83"/>
    </location>
</feature>
<dbReference type="Proteomes" id="UP000887566">
    <property type="component" value="Unplaced"/>
</dbReference>
<evidence type="ECO:0000256" key="5">
    <source>
        <dbReference type="ARBA" id="ARBA00023136"/>
    </source>
</evidence>
<comment type="similarity">
    <text evidence="2">Belongs to the TMEM45 family.</text>
</comment>
<accession>A0A914V8X0</accession>
<keyword evidence="3 6" id="KW-0812">Transmembrane</keyword>
<comment type="subcellular location">
    <subcellularLocation>
        <location evidence="1">Membrane</location>
        <topology evidence="1">Multi-pass membrane protein</topology>
    </subcellularLocation>
</comment>
<feature type="transmembrane region" description="Helical" evidence="6">
    <location>
        <begin position="103"/>
        <end position="125"/>
    </location>
</feature>
<feature type="transmembrane region" description="Helical" evidence="6">
    <location>
        <begin position="5"/>
        <end position="21"/>
    </location>
</feature>
<name>A0A914V8X0_9BILA</name>
<evidence type="ECO:0000313" key="7">
    <source>
        <dbReference type="Proteomes" id="UP000887566"/>
    </source>
</evidence>
<evidence type="ECO:0000256" key="1">
    <source>
        <dbReference type="ARBA" id="ARBA00004141"/>
    </source>
</evidence>
<dbReference type="Pfam" id="PF04819">
    <property type="entry name" value="DUF716"/>
    <property type="match status" value="1"/>
</dbReference>
<protein>
    <submittedName>
        <fullName evidence="8">Transmembrane protein 45B</fullName>
    </submittedName>
</protein>
<dbReference type="InterPro" id="IPR006904">
    <property type="entry name" value="DUF716"/>
</dbReference>
<evidence type="ECO:0000256" key="6">
    <source>
        <dbReference type="SAM" id="Phobius"/>
    </source>
</evidence>
<keyword evidence="5 6" id="KW-0472">Membrane</keyword>
<proteinExistence type="inferred from homology"/>
<evidence type="ECO:0000256" key="3">
    <source>
        <dbReference type="ARBA" id="ARBA00022692"/>
    </source>
</evidence>
<evidence type="ECO:0000256" key="2">
    <source>
        <dbReference type="ARBA" id="ARBA00006948"/>
    </source>
</evidence>
<keyword evidence="4 6" id="KW-1133">Transmembrane helix</keyword>
<dbReference type="InterPro" id="IPR042127">
    <property type="entry name" value="TMEM45"/>
</dbReference>
<dbReference type="AlphaFoldDB" id="A0A914V8X0"/>